<dbReference type="RefSeq" id="WP_091645314.1">
    <property type="nucleotide sequence ID" value="NZ_FOEG01000008.1"/>
</dbReference>
<evidence type="ECO:0000256" key="5">
    <source>
        <dbReference type="ARBA" id="ARBA00022827"/>
    </source>
</evidence>
<keyword evidence="5 9" id="KW-0274">FAD</keyword>
<keyword evidence="6 9" id="KW-0560">Oxidoreductase</keyword>
<sequence>MWQATTAVATTPRGAEALASPRYELIPLTGVMEQASHLPRGATVTVTCSPKHGIDASLDLAERLAAAGFHAIPHVAARLVTSRSDLQRILDRLAAAGLDDVFIVGGDAPSPAGPYPGGRELLEDLDTLSRRPRRIGVPSYPEPHATIPPEQMQAALDVKNALADYTVTQICFDADTILSWLADQHDRGLRLPVYMGLPGVIDRMKLMGLAMRIGLGASTRVLRRQAGLASRLLGGSTYRPDALAEALVPAFDGPLAPALAGFHLNTFNQIAETATWAEATAATLHPCPPRDAGQAHTAAGTPAGYY</sequence>
<dbReference type="Pfam" id="PF02219">
    <property type="entry name" value="MTHFR"/>
    <property type="match status" value="1"/>
</dbReference>
<accession>A0A1H8UVC0</accession>
<dbReference type="PANTHER" id="PTHR45754">
    <property type="entry name" value="METHYLENETETRAHYDROFOLATE REDUCTASE"/>
    <property type="match status" value="1"/>
</dbReference>
<reference evidence="11 12" key="1">
    <citation type="submission" date="2016-10" db="EMBL/GenBank/DDBJ databases">
        <authorList>
            <person name="de Groot N.N."/>
        </authorList>
    </citation>
    <scope>NUCLEOTIDE SEQUENCE [LARGE SCALE GENOMIC DNA]</scope>
    <source>
        <strain evidence="11 12">CGMCC 1.6291</strain>
    </source>
</reference>
<proteinExistence type="inferred from homology"/>
<dbReference type="STRING" id="406100.SAMN04488052_10867"/>
<gene>
    <name evidence="11" type="ORF">SAMN04488052_10867</name>
</gene>
<evidence type="ECO:0000256" key="6">
    <source>
        <dbReference type="ARBA" id="ARBA00023002"/>
    </source>
</evidence>
<evidence type="ECO:0000313" key="11">
    <source>
        <dbReference type="EMBL" id="SEP06884.1"/>
    </source>
</evidence>
<dbReference type="OrthoDB" id="9812555at2"/>
<dbReference type="InterPro" id="IPR029041">
    <property type="entry name" value="FAD-linked_oxidoreductase-like"/>
</dbReference>
<dbReference type="GO" id="GO:0009086">
    <property type="term" value="P:methionine biosynthetic process"/>
    <property type="evidence" value="ECO:0007669"/>
    <property type="project" value="TreeGrafter"/>
</dbReference>
<keyword evidence="12" id="KW-1185">Reference proteome</keyword>
<evidence type="ECO:0000256" key="3">
    <source>
        <dbReference type="ARBA" id="ARBA00006743"/>
    </source>
</evidence>
<dbReference type="GO" id="GO:0071949">
    <property type="term" value="F:FAD binding"/>
    <property type="evidence" value="ECO:0007669"/>
    <property type="project" value="TreeGrafter"/>
</dbReference>
<evidence type="ECO:0000256" key="7">
    <source>
        <dbReference type="ARBA" id="ARBA00034478"/>
    </source>
</evidence>
<dbReference type="Proteomes" id="UP000199657">
    <property type="component" value="Unassembled WGS sequence"/>
</dbReference>
<evidence type="ECO:0000313" key="12">
    <source>
        <dbReference type="Proteomes" id="UP000199657"/>
    </source>
</evidence>
<dbReference type="PANTHER" id="PTHR45754:SF3">
    <property type="entry name" value="METHYLENETETRAHYDROFOLATE REDUCTASE (NADPH)"/>
    <property type="match status" value="1"/>
</dbReference>
<evidence type="ECO:0000256" key="1">
    <source>
        <dbReference type="ARBA" id="ARBA00001974"/>
    </source>
</evidence>
<evidence type="ECO:0000256" key="8">
    <source>
        <dbReference type="ARBA" id="ARBA00048628"/>
    </source>
</evidence>
<dbReference type="Gene3D" id="3.20.20.220">
    <property type="match status" value="1"/>
</dbReference>
<comment type="catalytic activity">
    <reaction evidence="8">
        <text>(6S)-5-methyl-5,6,7,8-tetrahydrofolate + NAD(+) = (6R)-5,10-methylene-5,6,7,8-tetrahydrofolate + NADH + H(+)</text>
        <dbReference type="Rhea" id="RHEA:19821"/>
        <dbReference type="ChEBI" id="CHEBI:15378"/>
        <dbReference type="ChEBI" id="CHEBI:15636"/>
        <dbReference type="ChEBI" id="CHEBI:18608"/>
        <dbReference type="ChEBI" id="CHEBI:57540"/>
        <dbReference type="ChEBI" id="CHEBI:57945"/>
        <dbReference type="EC" id="1.5.1.54"/>
    </reaction>
    <physiologicalReaction direction="right-to-left" evidence="8">
        <dbReference type="Rhea" id="RHEA:19823"/>
    </physiologicalReaction>
</comment>
<dbReference type="AlphaFoldDB" id="A0A1H8UVC0"/>
<evidence type="ECO:0000256" key="10">
    <source>
        <dbReference type="SAM" id="MobiDB-lite"/>
    </source>
</evidence>
<protein>
    <recommendedName>
        <fullName evidence="9">Methylenetetrahydrofolate reductase</fullName>
    </recommendedName>
</protein>
<dbReference type="GO" id="GO:0005829">
    <property type="term" value="C:cytosol"/>
    <property type="evidence" value="ECO:0007669"/>
    <property type="project" value="TreeGrafter"/>
</dbReference>
<evidence type="ECO:0000256" key="4">
    <source>
        <dbReference type="ARBA" id="ARBA00022630"/>
    </source>
</evidence>
<evidence type="ECO:0000256" key="2">
    <source>
        <dbReference type="ARBA" id="ARBA00004777"/>
    </source>
</evidence>
<organism evidence="11 12">
    <name type="scientific">Aquisalimonas asiatica</name>
    <dbReference type="NCBI Taxonomy" id="406100"/>
    <lineage>
        <taxon>Bacteria</taxon>
        <taxon>Pseudomonadati</taxon>
        <taxon>Pseudomonadota</taxon>
        <taxon>Gammaproteobacteria</taxon>
        <taxon>Chromatiales</taxon>
        <taxon>Ectothiorhodospiraceae</taxon>
        <taxon>Aquisalimonas</taxon>
    </lineage>
</organism>
<dbReference type="SUPFAM" id="SSF51730">
    <property type="entry name" value="FAD-linked oxidoreductase"/>
    <property type="match status" value="1"/>
</dbReference>
<dbReference type="GO" id="GO:0106312">
    <property type="term" value="F:methylenetetrahydrofolate reductase (NADH) activity"/>
    <property type="evidence" value="ECO:0007669"/>
    <property type="project" value="UniProtKB-EC"/>
</dbReference>
<comment type="cofactor">
    <cofactor evidence="1 9">
        <name>FAD</name>
        <dbReference type="ChEBI" id="CHEBI:57692"/>
    </cofactor>
</comment>
<dbReference type="EMBL" id="FOEG01000008">
    <property type="protein sequence ID" value="SEP06884.1"/>
    <property type="molecule type" value="Genomic_DNA"/>
</dbReference>
<comment type="pathway">
    <text evidence="2 9">One-carbon metabolism; tetrahydrofolate interconversion.</text>
</comment>
<evidence type="ECO:0000256" key="9">
    <source>
        <dbReference type="RuleBase" id="RU003862"/>
    </source>
</evidence>
<dbReference type="InterPro" id="IPR003171">
    <property type="entry name" value="Mehydrof_redctse-like"/>
</dbReference>
<name>A0A1H8UVC0_9GAMM</name>
<dbReference type="UniPathway" id="UPA00193"/>
<dbReference type="GO" id="GO:0035999">
    <property type="term" value="P:tetrahydrofolate interconversion"/>
    <property type="evidence" value="ECO:0007669"/>
    <property type="project" value="UniProtKB-UniPathway"/>
</dbReference>
<comment type="pathway">
    <text evidence="7">Amino-acid biosynthesis; L-methionine biosynthesis via de novo pathway.</text>
</comment>
<keyword evidence="4 9" id="KW-0285">Flavoprotein</keyword>
<comment type="similarity">
    <text evidence="3 9">Belongs to the methylenetetrahydrofolate reductase family.</text>
</comment>
<feature type="region of interest" description="Disordered" evidence="10">
    <location>
        <begin position="287"/>
        <end position="306"/>
    </location>
</feature>